<proteinExistence type="predicted"/>
<reference evidence="2" key="1">
    <citation type="submission" date="2021-01" db="EMBL/GenBank/DDBJ databases">
        <title>Genome sequence of strain Noviherbaspirillum sp. DKR-6.</title>
        <authorList>
            <person name="Chaudhary D.K."/>
        </authorList>
    </citation>
    <scope>NUCLEOTIDE SEQUENCE</scope>
    <source>
        <strain evidence="2">DKR-6</strain>
    </source>
</reference>
<dbReference type="EMBL" id="JAEPBG010000012">
    <property type="protein sequence ID" value="MBK4737406.1"/>
    <property type="molecule type" value="Genomic_DNA"/>
</dbReference>
<keyword evidence="3" id="KW-1185">Reference proteome</keyword>
<evidence type="ECO:0000313" key="2">
    <source>
        <dbReference type="EMBL" id="MBK4737406.1"/>
    </source>
</evidence>
<organism evidence="2 3">
    <name type="scientific">Noviherbaspirillum pedocola</name>
    <dbReference type="NCBI Taxonomy" id="2801341"/>
    <lineage>
        <taxon>Bacteria</taxon>
        <taxon>Pseudomonadati</taxon>
        <taxon>Pseudomonadota</taxon>
        <taxon>Betaproteobacteria</taxon>
        <taxon>Burkholderiales</taxon>
        <taxon>Oxalobacteraceae</taxon>
        <taxon>Noviherbaspirillum</taxon>
    </lineage>
</organism>
<gene>
    <name evidence="2" type="ORF">JJB74_22535</name>
</gene>
<feature type="region of interest" description="Disordered" evidence="1">
    <location>
        <begin position="38"/>
        <end position="60"/>
    </location>
</feature>
<dbReference type="Proteomes" id="UP000622890">
    <property type="component" value="Unassembled WGS sequence"/>
</dbReference>
<sequence length="247" mass="27450">MKFTRNWRANDAKEVGFPYEVIGGALRILNAYCLSPLPSSPSSQSSSPRTGPDQTGKEMGRKLVKRNIQLTFTSSFDESAVDSSSSISELMNEPPSSYSNRRQDGAAATRSDTPSLIDWEKVFGSQAMCLHGFQLCESVLDRQSNCRIRNGQTNARKLALPGTHRLLDCQPGTGDIFFRKYRRNIASAFVHPVAWIKLEDKAAIRSLLLGPGKNFAIKTLLLHFRHHARWIGRISSLLLKFAVADAP</sequence>
<dbReference type="AlphaFoldDB" id="A0A934SYK5"/>
<name>A0A934SYK5_9BURK</name>
<dbReference type="RefSeq" id="WP_200595681.1">
    <property type="nucleotide sequence ID" value="NZ_JAEPBG010000012.1"/>
</dbReference>
<feature type="compositionally biased region" description="Low complexity" evidence="1">
    <location>
        <begin position="38"/>
        <end position="48"/>
    </location>
</feature>
<protein>
    <submittedName>
        <fullName evidence="2">Uncharacterized protein</fullName>
    </submittedName>
</protein>
<comment type="caution">
    <text evidence="2">The sequence shown here is derived from an EMBL/GenBank/DDBJ whole genome shotgun (WGS) entry which is preliminary data.</text>
</comment>
<evidence type="ECO:0000313" key="3">
    <source>
        <dbReference type="Proteomes" id="UP000622890"/>
    </source>
</evidence>
<accession>A0A934SYK5</accession>
<feature type="region of interest" description="Disordered" evidence="1">
    <location>
        <begin position="83"/>
        <end position="112"/>
    </location>
</feature>
<evidence type="ECO:0000256" key="1">
    <source>
        <dbReference type="SAM" id="MobiDB-lite"/>
    </source>
</evidence>